<dbReference type="InterPro" id="IPR011990">
    <property type="entry name" value="TPR-like_helical_dom_sf"/>
</dbReference>
<comment type="caution">
    <text evidence="3">The sequence shown here is derived from an EMBL/GenBank/DDBJ whole genome shotgun (WGS) entry which is preliminary data.</text>
</comment>
<dbReference type="EMBL" id="JANWOI010000004">
    <property type="protein sequence ID" value="MDA5194648.1"/>
    <property type="molecule type" value="Genomic_DNA"/>
</dbReference>
<dbReference type="PANTHER" id="PTHR31350">
    <property type="entry name" value="SI:DKEY-261L7.2"/>
    <property type="match status" value="1"/>
</dbReference>
<keyword evidence="4" id="KW-1185">Reference proteome</keyword>
<dbReference type="Gene3D" id="1.25.40.10">
    <property type="entry name" value="Tetratricopeptide repeat domain"/>
    <property type="match status" value="1"/>
</dbReference>
<dbReference type="PANTHER" id="PTHR31350:SF21">
    <property type="entry name" value="F-BOX ONLY PROTEIN 21"/>
    <property type="match status" value="1"/>
</dbReference>
<feature type="domain" description="Protein SirB1 N-terminal" evidence="2">
    <location>
        <begin position="45"/>
        <end position="176"/>
    </location>
</feature>
<reference evidence="3" key="1">
    <citation type="submission" date="2022-08" db="EMBL/GenBank/DDBJ databases">
        <authorList>
            <person name="Vandamme P."/>
            <person name="Hettiarachchi A."/>
            <person name="Peeters C."/>
            <person name="Cnockaert M."/>
            <person name="Carlier A."/>
        </authorList>
    </citation>
    <scope>NUCLEOTIDE SEQUENCE</scope>
    <source>
        <strain evidence="3">LMG 31809</strain>
    </source>
</reference>
<dbReference type="AlphaFoldDB" id="A0A9X3TZV1"/>
<organism evidence="3 4">
    <name type="scientific">Govanella unica</name>
    <dbReference type="NCBI Taxonomy" id="2975056"/>
    <lineage>
        <taxon>Bacteria</taxon>
        <taxon>Pseudomonadati</taxon>
        <taxon>Pseudomonadota</taxon>
        <taxon>Alphaproteobacteria</taxon>
        <taxon>Emcibacterales</taxon>
        <taxon>Govanellaceae</taxon>
        <taxon>Govanella</taxon>
    </lineage>
</organism>
<accession>A0A9X3TZV1</accession>
<protein>
    <submittedName>
        <fullName evidence="3">Transglutaminase-like domain-containing protein</fullName>
    </submittedName>
</protein>
<name>A0A9X3TZV1_9PROT</name>
<proteinExistence type="inferred from homology"/>
<reference evidence="3" key="2">
    <citation type="journal article" date="2023" name="Syst. Appl. Microbiol.">
        <title>Govania unica gen. nov., sp. nov., a rare biosphere bacterium that represents a novel family in the class Alphaproteobacteria.</title>
        <authorList>
            <person name="Vandamme P."/>
            <person name="Peeters C."/>
            <person name="Hettiarachchi A."/>
            <person name="Cnockaert M."/>
            <person name="Carlier A."/>
        </authorList>
    </citation>
    <scope>NUCLEOTIDE SEQUENCE</scope>
    <source>
        <strain evidence="3">LMG 31809</strain>
    </source>
</reference>
<evidence type="ECO:0000313" key="4">
    <source>
        <dbReference type="Proteomes" id="UP001141619"/>
    </source>
</evidence>
<evidence type="ECO:0000313" key="3">
    <source>
        <dbReference type="EMBL" id="MDA5194648.1"/>
    </source>
</evidence>
<evidence type="ECO:0000256" key="1">
    <source>
        <dbReference type="ARBA" id="ARBA00007100"/>
    </source>
</evidence>
<dbReference type="Pfam" id="PF13369">
    <property type="entry name" value="Transglut_core2"/>
    <property type="match status" value="1"/>
</dbReference>
<dbReference type="Pfam" id="PF13371">
    <property type="entry name" value="TPR_9"/>
    <property type="match status" value="1"/>
</dbReference>
<sequence>MRPDLFEAALALAALETPGRPLALYLSFFDDLRADLLPLAGAAVTARDRAALLSRCLHDRLGFSGDRDNYDALENADLMAVIDRRKGLPVTLGILYIALARALGWPAWGLNFPAHFLIRIDNGGDRAIVDPFHDGAVLTTADMRQLLKTMTGDSAELKPAYYTPLSDRDLLLRLLNNIKMRRLTAGDFASAIAVLHRMLLIAPDMAETWYDIAILELHRDAQDAGREALEKCLDCLNMEPQATANHSDLRDRVLKSLRELPPLME</sequence>
<dbReference type="InterPro" id="IPR032698">
    <property type="entry name" value="SirB1_N"/>
</dbReference>
<dbReference type="SUPFAM" id="SSF48452">
    <property type="entry name" value="TPR-like"/>
    <property type="match status" value="1"/>
</dbReference>
<evidence type="ECO:0000259" key="2">
    <source>
        <dbReference type="Pfam" id="PF13369"/>
    </source>
</evidence>
<dbReference type="RefSeq" id="WP_274944353.1">
    <property type="nucleotide sequence ID" value="NZ_JANWOI010000004.1"/>
</dbReference>
<dbReference type="Proteomes" id="UP001141619">
    <property type="component" value="Unassembled WGS sequence"/>
</dbReference>
<comment type="similarity">
    <text evidence="1">Belongs to the UPF0162 family.</text>
</comment>
<gene>
    <name evidence="3" type="ORF">NYP16_11870</name>
</gene>